<evidence type="ECO:0008006" key="5">
    <source>
        <dbReference type="Google" id="ProtNLM"/>
    </source>
</evidence>
<feature type="compositionally biased region" description="Low complexity" evidence="1">
    <location>
        <begin position="35"/>
        <end position="60"/>
    </location>
</feature>
<feature type="transmembrane region" description="Helical" evidence="2">
    <location>
        <begin position="109"/>
        <end position="128"/>
    </location>
</feature>
<dbReference type="InParanoid" id="K0YWV6"/>
<evidence type="ECO:0000313" key="3">
    <source>
        <dbReference type="EMBL" id="EJZ83989.1"/>
    </source>
</evidence>
<evidence type="ECO:0000256" key="2">
    <source>
        <dbReference type="SAM" id="Phobius"/>
    </source>
</evidence>
<keyword evidence="2" id="KW-0812">Transmembrane</keyword>
<feature type="compositionally biased region" description="Pro residues" evidence="1">
    <location>
        <begin position="80"/>
        <end position="89"/>
    </location>
</feature>
<dbReference type="AlphaFoldDB" id="K0YWV6"/>
<gene>
    <name evidence="3" type="ORF">HMPREF9451_01515</name>
</gene>
<sequence>MTDQNTTTPSASQKQNEPSVEQVFTPAVDAFQGSAPQVPNAGAAPQAAPFSSAGGSSPQAAPVPPAGNVPPQSGFVPPTAGMPPQPGCAPGPQNIPGLPLVHLTGGMKFGWAVVGFLMGPVAILLAWLTNAHNFPEAKKDAIKFSLFGFLAQFLIWFVLIALFGCATCAAVTSAFTSYPYYY</sequence>
<dbReference type="PATRIC" id="fig|742818.3.peg.1599"/>
<dbReference type="eggNOG" id="ENOG5031TX2">
    <property type="taxonomic scope" value="Bacteria"/>
</dbReference>
<feature type="region of interest" description="Disordered" evidence="1">
    <location>
        <begin position="1"/>
        <end position="91"/>
    </location>
</feature>
<keyword evidence="2" id="KW-0472">Membrane</keyword>
<accession>K0YWV6</accession>
<evidence type="ECO:0000256" key="1">
    <source>
        <dbReference type="SAM" id="MobiDB-lite"/>
    </source>
</evidence>
<reference evidence="3 4" key="1">
    <citation type="submission" date="2012-08" db="EMBL/GenBank/DDBJ databases">
        <title>The Genome Sequence of Slackia piriformis YIT 12062.</title>
        <authorList>
            <consortium name="The Broad Institute Genome Sequencing Platform"/>
            <person name="Earl A."/>
            <person name="Ward D."/>
            <person name="Feldgarden M."/>
            <person name="Gevers D."/>
            <person name="Morotomi M."/>
            <person name="Walker B."/>
            <person name="Young S.K."/>
            <person name="Zeng Q."/>
            <person name="Gargeya S."/>
            <person name="Fitzgerald M."/>
            <person name="Haas B."/>
            <person name="Abouelleil A."/>
            <person name="Alvarado L."/>
            <person name="Arachchi H.M."/>
            <person name="Berlin A.M."/>
            <person name="Chapman S.B."/>
            <person name="Goldberg J."/>
            <person name="Griggs A."/>
            <person name="Gujja S."/>
            <person name="Hansen M."/>
            <person name="Howarth C."/>
            <person name="Imamovic A."/>
            <person name="Larimer J."/>
            <person name="McCowen C."/>
            <person name="Montmayeur A."/>
            <person name="Murphy C."/>
            <person name="Neiman D."/>
            <person name="Pearson M."/>
            <person name="Priest M."/>
            <person name="Roberts A."/>
            <person name="Saif S."/>
            <person name="Shea T."/>
            <person name="Sisk P."/>
            <person name="Sykes S."/>
            <person name="Wortman J."/>
            <person name="Nusbaum C."/>
            <person name="Birren B."/>
        </authorList>
    </citation>
    <scope>NUCLEOTIDE SEQUENCE [LARGE SCALE GENOMIC DNA]</scope>
    <source>
        <strain evidence="3 4">YIT 12062</strain>
    </source>
</reference>
<keyword evidence="2" id="KW-1133">Transmembrane helix</keyword>
<dbReference type="RefSeq" id="WP_009139708.1">
    <property type="nucleotide sequence ID" value="NZ_JH815198.1"/>
</dbReference>
<dbReference type="EMBL" id="ADMD01000007">
    <property type="protein sequence ID" value="EJZ83989.1"/>
    <property type="molecule type" value="Genomic_DNA"/>
</dbReference>
<feature type="compositionally biased region" description="Polar residues" evidence="1">
    <location>
        <begin position="1"/>
        <end position="19"/>
    </location>
</feature>
<proteinExistence type="predicted"/>
<feature type="transmembrane region" description="Helical" evidence="2">
    <location>
        <begin position="149"/>
        <end position="175"/>
    </location>
</feature>
<dbReference type="OrthoDB" id="3178014at2"/>
<dbReference type="Proteomes" id="UP000006069">
    <property type="component" value="Unassembled WGS sequence"/>
</dbReference>
<dbReference type="HOGENOM" id="CLU_1481074_0_0_11"/>
<organism evidence="3 4">
    <name type="scientific">Slackia piriformis YIT 12062</name>
    <dbReference type="NCBI Taxonomy" id="742818"/>
    <lineage>
        <taxon>Bacteria</taxon>
        <taxon>Bacillati</taxon>
        <taxon>Actinomycetota</taxon>
        <taxon>Coriobacteriia</taxon>
        <taxon>Eggerthellales</taxon>
        <taxon>Eggerthellaceae</taxon>
        <taxon>Slackia</taxon>
    </lineage>
</organism>
<comment type="caution">
    <text evidence="3">The sequence shown here is derived from an EMBL/GenBank/DDBJ whole genome shotgun (WGS) entry which is preliminary data.</text>
</comment>
<evidence type="ECO:0000313" key="4">
    <source>
        <dbReference type="Proteomes" id="UP000006069"/>
    </source>
</evidence>
<keyword evidence="4" id="KW-1185">Reference proteome</keyword>
<protein>
    <recommendedName>
        <fullName evidence="5">Spore coat protein SP96</fullName>
    </recommendedName>
</protein>
<name>K0YWV6_9ACTN</name>